<dbReference type="CDD" id="cd03062">
    <property type="entry name" value="TRX_Fd_Sucrase"/>
    <property type="match status" value="1"/>
</dbReference>
<dbReference type="InterPro" id="IPR009737">
    <property type="entry name" value="Aim32/Apd1-like"/>
</dbReference>
<dbReference type="InterPro" id="IPR010350">
    <property type="entry name" value="Aim32/Apd1-like_bac"/>
</dbReference>
<dbReference type="Pfam" id="PF06999">
    <property type="entry name" value="Suc_Fer-like"/>
    <property type="match status" value="1"/>
</dbReference>
<keyword evidence="2" id="KW-1185">Reference proteome</keyword>
<gene>
    <name evidence="1" type="ORF">GCM10010492_20950</name>
</gene>
<organism evidence="1 2">
    <name type="scientific">Saccharothrix mutabilis subsp. mutabilis</name>
    <dbReference type="NCBI Taxonomy" id="66855"/>
    <lineage>
        <taxon>Bacteria</taxon>
        <taxon>Bacillati</taxon>
        <taxon>Actinomycetota</taxon>
        <taxon>Actinomycetes</taxon>
        <taxon>Pseudonocardiales</taxon>
        <taxon>Pseudonocardiaceae</taxon>
        <taxon>Saccharothrix</taxon>
    </lineage>
</organism>
<dbReference type="Proteomes" id="UP001500416">
    <property type="component" value="Unassembled WGS sequence"/>
</dbReference>
<proteinExistence type="predicted"/>
<dbReference type="SUPFAM" id="SSF52833">
    <property type="entry name" value="Thioredoxin-like"/>
    <property type="match status" value="1"/>
</dbReference>
<evidence type="ECO:0000313" key="1">
    <source>
        <dbReference type="EMBL" id="GAA0222589.1"/>
    </source>
</evidence>
<protein>
    <submittedName>
        <fullName evidence="1">Sucrase ferredoxin</fullName>
    </submittedName>
</protein>
<dbReference type="InterPro" id="IPR036249">
    <property type="entry name" value="Thioredoxin-like_sf"/>
</dbReference>
<sequence length="295" mass="31647">MVTEPRCAAVSADLHEPQAGTAATAAAWICLEQPGPWGRDALTGSHLDPELGAELGRRAEAAGVRVLLIRRPGHHADTHRPAPRRVYVASTAPGASWLERADTDPRRLLELDFAALAAGRRPGLGEVSGEPLLMVCTNSRRDVCCALWGRPLVAALSASHPEAVWECTHTGGHRFSPTGVLLPTGYLYGRLDVGFAEHLLHEAAHGRVVTRRCRGRSAFDKQGQVAELAVRERLGEDRDVLTVHGTTVRHADGRVWRVAVESRDLPPARPGSCGAVPVVPTRLVATGVQRLVPVA</sequence>
<reference evidence="1 2" key="1">
    <citation type="journal article" date="2019" name="Int. J. Syst. Evol. Microbiol.">
        <title>The Global Catalogue of Microorganisms (GCM) 10K type strain sequencing project: providing services to taxonomists for standard genome sequencing and annotation.</title>
        <authorList>
            <consortium name="The Broad Institute Genomics Platform"/>
            <consortium name="The Broad Institute Genome Sequencing Center for Infectious Disease"/>
            <person name="Wu L."/>
            <person name="Ma J."/>
        </authorList>
    </citation>
    <scope>NUCLEOTIDE SEQUENCE [LARGE SCALE GENOMIC DNA]</scope>
    <source>
        <strain evidence="1 2">JCM 3380</strain>
    </source>
</reference>
<comment type="caution">
    <text evidence="1">The sequence shown here is derived from an EMBL/GenBank/DDBJ whole genome shotgun (WGS) entry which is preliminary data.</text>
</comment>
<evidence type="ECO:0000313" key="2">
    <source>
        <dbReference type="Proteomes" id="UP001500416"/>
    </source>
</evidence>
<dbReference type="EMBL" id="BAAABU010000003">
    <property type="protein sequence ID" value="GAA0222589.1"/>
    <property type="molecule type" value="Genomic_DNA"/>
</dbReference>
<dbReference type="PIRSF" id="PIRSF035042">
    <property type="entry name" value="UCP035042_thirdx"/>
    <property type="match status" value="1"/>
</dbReference>
<name>A0ABN0TIJ5_9PSEU</name>
<accession>A0ABN0TIJ5</accession>